<accession>A0AAE1A462</accession>
<gene>
    <name evidence="1" type="ORF">RRG08_022773</name>
</gene>
<evidence type="ECO:0000313" key="1">
    <source>
        <dbReference type="EMBL" id="KAK3780351.1"/>
    </source>
</evidence>
<feature type="non-terminal residue" evidence="1">
    <location>
        <position position="17"/>
    </location>
</feature>
<name>A0AAE1A462_9GAST</name>
<evidence type="ECO:0000313" key="2">
    <source>
        <dbReference type="Proteomes" id="UP001283361"/>
    </source>
</evidence>
<proteinExistence type="predicted"/>
<protein>
    <submittedName>
        <fullName evidence="1">Uncharacterized protein</fullName>
    </submittedName>
</protein>
<organism evidence="1 2">
    <name type="scientific">Elysia crispata</name>
    <name type="common">lettuce slug</name>
    <dbReference type="NCBI Taxonomy" id="231223"/>
    <lineage>
        <taxon>Eukaryota</taxon>
        <taxon>Metazoa</taxon>
        <taxon>Spiralia</taxon>
        <taxon>Lophotrochozoa</taxon>
        <taxon>Mollusca</taxon>
        <taxon>Gastropoda</taxon>
        <taxon>Heterobranchia</taxon>
        <taxon>Euthyneura</taxon>
        <taxon>Panpulmonata</taxon>
        <taxon>Sacoglossa</taxon>
        <taxon>Placobranchoidea</taxon>
        <taxon>Plakobranchidae</taxon>
        <taxon>Elysia</taxon>
    </lineage>
</organism>
<dbReference type="EMBL" id="JAWDGP010002733">
    <property type="protein sequence ID" value="KAK3780351.1"/>
    <property type="molecule type" value="Genomic_DNA"/>
</dbReference>
<sequence>MATASGQTSPVTYVQPK</sequence>
<dbReference type="Proteomes" id="UP001283361">
    <property type="component" value="Unassembled WGS sequence"/>
</dbReference>
<reference evidence="1" key="1">
    <citation type="journal article" date="2023" name="G3 (Bethesda)">
        <title>A reference genome for the long-term kleptoplast-retaining sea slug Elysia crispata morphotype clarki.</title>
        <authorList>
            <person name="Eastman K.E."/>
            <person name="Pendleton A.L."/>
            <person name="Shaikh M.A."/>
            <person name="Suttiyut T."/>
            <person name="Ogas R."/>
            <person name="Tomko P."/>
            <person name="Gavelis G."/>
            <person name="Widhalm J.R."/>
            <person name="Wisecaver J.H."/>
        </authorList>
    </citation>
    <scope>NUCLEOTIDE SEQUENCE</scope>
    <source>
        <strain evidence="1">ECLA1</strain>
    </source>
</reference>
<dbReference type="AlphaFoldDB" id="A0AAE1A462"/>
<comment type="caution">
    <text evidence="1">The sequence shown here is derived from an EMBL/GenBank/DDBJ whole genome shotgun (WGS) entry which is preliminary data.</text>
</comment>
<keyword evidence="2" id="KW-1185">Reference proteome</keyword>